<accession>A0AAX4JF69</accession>
<dbReference type="GeneID" id="90542463"/>
<reference evidence="2" key="1">
    <citation type="journal article" date="2024" name="BMC Genomics">
        <title>Functional annotation of a divergent genome using sequence and structure-based similarity.</title>
        <authorList>
            <person name="Svedberg D."/>
            <person name="Winiger R.R."/>
            <person name="Berg A."/>
            <person name="Sharma H."/>
            <person name="Tellgren-Roth C."/>
            <person name="Debrunner-Vossbrinck B.A."/>
            <person name="Vossbrinck C.R."/>
            <person name="Barandun J."/>
        </authorList>
    </citation>
    <scope>NUCLEOTIDE SEQUENCE</scope>
    <source>
        <strain evidence="2">Illinois isolate</strain>
    </source>
</reference>
<evidence type="ECO:0000313" key="2">
    <source>
        <dbReference type="EMBL" id="WUR04632.1"/>
    </source>
</evidence>
<dbReference type="AlphaFoldDB" id="A0AAX4JF69"/>
<dbReference type="Proteomes" id="UP001334084">
    <property type="component" value="Chromosome 9"/>
</dbReference>
<gene>
    <name evidence="2" type="ORF">VNE69_09184</name>
</gene>
<proteinExistence type="predicted"/>
<name>A0AAX4JF69_9MICR</name>
<evidence type="ECO:0000313" key="3">
    <source>
        <dbReference type="Proteomes" id="UP001334084"/>
    </source>
</evidence>
<evidence type="ECO:0000259" key="1">
    <source>
        <dbReference type="Pfam" id="PF04825"/>
    </source>
</evidence>
<sequence length="327" mass="38166">MFYAKDLLSMQTKSDISLIYYLSTTGFSRRISKKDIIRLNIKDTLVTVLDQSFALRLYGFILKGVSKVYILKITYFENEVTDLLNLLRVRVLKKTVKPKLSVSSDDGDIYDGGLCSEIINDTEYNMMEDFNCIKNNISCIKNTNCINTDLYLSSDFNCIKTEYKVRNNKIVDEKIEDSSEYSRNIKRHKPLYKFINIKEYPVFRLMNKKEYKDSLEVYRNKSSSNYPSQILSESKMFSSRFLNFSSKFDSNISLDEDFNIKQASCYSSEYKVQLLDLLRPGKYFSEVVSGTRKTKALMFYELLNLLSQDLVECSQENEDILISRVSY</sequence>
<organism evidence="2 3">
    <name type="scientific">Vairimorpha necatrix</name>
    <dbReference type="NCBI Taxonomy" id="6039"/>
    <lineage>
        <taxon>Eukaryota</taxon>
        <taxon>Fungi</taxon>
        <taxon>Fungi incertae sedis</taxon>
        <taxon>Microsporidia</taxon>
        <taxon>Nosematidae</taxon>
        <taxon>Vairimorpha</taxon>
    </lineage>
</organism>
<protein>
    <submittedName>
        <fullName evidence="2">Double-strand-break repair RAD21-like protein</fullName>
    </submittedName>
</protein>
<dbReference type="RefSeq" id="XP_065330777.1">
    <property type="nucleotide sequence ID" value="XM_065474705.1"/>
</dbReference>
<dbReference type="EMBL" id="CP142734">
    <property type="protein sequence ID" value="WUR04632.1"/>
    <property type="molecule type" value="Genomic_DNA"/>
</dbReference>
<dbReference type="Pfam" id="PF04825">
    <property type="entry name" value="Rad21_Rec8_N"/>
    <property type="match status" value="1"/>
</dbReference>
<dbReference type="InterPro" id="IPR006910">
    <property type="entry name" value="Rad21_Rec8_N"/>
</dbReference>
<dbReference type="KEGG" id="vnx:VNE69_09184"/>
<feature type="domain" description="Rad21/Rec8-like protein N-terminal" evidence="1">
    <location>
        <begin position="1"/>
        <end position="95"/>
    </location>
</feature>
<keyword evidence="3" id="KW-1185">Reference proteome</keyword>